<keyword evidence="1" id="KW-0732">Signal</keyword>
<keyword evidence="3" id="KW-1185">Reference proteome</keyword>
<dbReference type="EMBL" id="JBBPBN010000007">
    <property type="protein sequence ID" value="KAK9034183.1"/>
    <property type="molecule type" value="Genomic_DNA"/>
</dbReference>
<reference evidence="2 3" key="1">
    <citation type="journal article" date="2024" name="G3 (Bethesda)">
        <title>Genome assembly of Hibiscus sabdariffa L. provides insights into metabolisms of medicinal natural products.</title>
        <authorList>
            <person name="Kim T."/>
        </authorList>
    </citation>
    <scope>NUCLEOTIDE SEQUENCE [LARGE SCALE GENOMIC DNA]</scope>
    <source>
        <strain evidence="2">TK-2024</strain>
        <tissue evidence="2">Old leaves</tissue>
    </source>
</reference>
<evidence type="ECO:0000256" key="1">
    <source>
        <dbReference type="SAM" id="SignalP"/>
    </source>
</evidence>
<gene>
    <name evidence="2" type="ORF">V6N11_050358</name>
</gene>
<evidence type="ECO:0000313" key="2">
    <source>
        <dbReference type="EMBL" id="KAK9034183.1"/>
    </source>
</evidence>
<accession>A0ABR2T9J7</accession>
<feature type="signal peptide" evidence="1">
    <location>
        <begin position="1"/>
        <end position="27"/>
    </location>
</feature>
<name>A0ABR2T9J7_9ROSI</name>
<feature type="chain" id="PRO_5047128744" description="Secreted protein" evidence="1">
    <location>
        <begin position="28"/>
        <end position="120"/>
    </location>
</feature>
<organism evidence="2 3">
    <name type="scientific">Hibiscus sabdariffa</name>
    <name type="common">roselle</name>
    <dbReference type="NCBI Taxonomy" id="183260"/>
    <lineage>
        <taxon>Eukaryota</taxon>
        <taxon>Viridiplantae</taxon>
        <taxon>Streptophyta</taxon>
        <taxon>Embryophyta</taxon>
        <taxon>Tracheophyta</taxon>
        <taxon>Spermatophyta</taxon>
        <taxon>Magnoliopsida</taxon>
        <taxon>eudicotyledons</taxon>
        <taxon>Gunneridae</taxon>
        <taxon>Pentapetalae</taxon>
        <taxon>rosids</taxon>
        <taxon>malvids</taxon>
        <taxon>Malvales</taxon>
        <taxon>Malvaceae</taxon>
        <taxon>Malvoideae</taxon>
        <taxon>Hibiscus</taxon>
    </lineage>
</organism>
<evidence type="ECO:0008006" key="4">
    <source>
        <dbReference type="Google" id="ProtNLM"/>
    </source>
</evidence>
<comment type="caution">
    <text evidence="2">The sequence shown here is derived from an EMBL/GenBank/DDBJ whole genome shotgun (WGS) entry which is preliminary data.</text>
</comment>
<dbReference type="Proteomes" id="UP001396334">
    <property type="component" value="Unassembled WGS sequence"/>
</dbReference>
<evidence type="ECO:0000313" key="3">
    <source>
        <dbReference type="Proteomes" id="UP001396334"/>
    </source>
</evidence>
<sequence length="120" mass="13212">MCFLLVILSRLRLWLSIMNGLVYGTDGVETWSVLAKVQGWYKMLTAGADRENGCVSTGAQSVVVVPVSHGSARDSPTRWCKLNIDVSEDRENGYMSCAVVVTPPTRSGRMNRIVDFTLVT</sequence>
<proteinExistence type="predicted"/>
<protein>
    <recommendedName>
        <fullName evidence="4">Secreted protein</fullName>
    </recommendedName>
</protein>